<comment type="caution">
    <text evidence="2">The sequence shown here is derived from an EMBL/GenBank/DDBJ whole genome shotgun (WGS) entry which is preliminary data.</text>
</comment>
<dbReference type="EMBL" id="JAKELL010000008">
    <property type="protein sequence ID" value="KAH8996824.1"/>
    <property type="molecule type" value="Genomic_DNA"/>
</dbReference>
<dbReference type="Gene3D" id="2.40.400.10">
    <property type="entry name" value="Acetoacetate decarboxylase-like"/>
    <property type="match status" value="1"/>
</dbReference>
<evidence type="ECO:0000313" key="3">
    <source>
        <dbReference type="Proteomes" id="UP001201163"/>
    </source>
</evidence>
<reference evidence="2" key="1">
    <citation type="submission" date="2022-01" db="EMBL/GenBank/DDBJ databases">
        <title>Comparative genomics reveals a dynamic genome evolution in the ectomycorrhizal milk-cap (Lactarius) mushrooms.</title>
        <authorList>
            <consortium name="DOE Joint Genome Institute"/>
            <person name="Lebreton A."/>
            <person name="Tang N."/>
            <person name="Kuo A."/>
            <person name="LaButti K."/>
            <person name="Drula E."/>
            <person name="Barry K."/>
            <person name="Clum A."/>
            <person name="Lipzen A."/>
            <person name="Mousain D."/>
            <person name="Ng V."/>
            <person name="Wang R."/>
            <person name="Wang X."/>
            <person name="Dai Y."/>
            <person name="Henrissat B."/>
            <person name="Grigoriev I.V."/>
            <person name="Guerin-Laguette A."/>
            <person name="Yu F."/>
            <person name="Martin F.M."/>
        </authorList>
    </citation>
    <scope>NUCLEOTIDE SEQUENCE</scope>
    <source>
        <strain evidence="2">QP</strain>
    </source>
</reference>
<dbReference type="Proteomes" id="UP001201163">
    <property type="component" value="Unassembled WGS sequence"/>
</dbReference>
<accession>A0AAD4LNE8</accession>
<dbReference type="InterPro" id="IPR023375">
    <property type="entry name" value="ADC_dom_sf"/>
</dbReference>
<keyword evidence="3" id="KW-1185">Reference proteome</keyword>
<name>A0AAD4LNE8_9AGAM</name>
<sequence>MSPLDSPSSRTFPSGPVNSEDPVLQGLPSGSYNPSEALHPSAHALVNGSPQCNAGVVSVVLVRYEDSPVGPYDELALSFHGFANPHQKSTSWRITNTYVSSLQSTWNGRKNWNIPKHLARFKFVSSGPNTSSIEVSLLDAEKPFLTASLTDSLLPAIPILPRIITPFVSIVQPPLVSGLPEDLTNDEWLSIAPRYDGWWKLACIRPSEGGHASYGDGVHFPQFKSFWVGVKFMGTLIVPESAQLRTMVE</sequence>
<proteinExistence type="predicted"/>
<gene>
    <name evidence="2" type="ORF">EDB92DRAFT_1814169</name>
</gene>
<dbReference type="PANTHER" id="PTHR40518:SF1">
    <property type="entry name" value="ACETOACETATE DECARBOXYLASE"/>
    <property type="match status" value="1"/>
</dbReference>
<dbReference type="AlphaFoldDB" id="A0AAD4LNE8"/>
<dbReference type="SUPFAM" id="SSF160104">
    <property type="entry name" value="Acetoacetate decarboxylase-like"/>
    <property type="match status" value="1"/>
</dbReference>
<evidence type="ECO:0000256" key="1">
    <source>
        <dbReference type="SAM" id="MobiDB-lite"/>
    </source>
</evidence>
<organism evidence="2 3">
    <name type="scientific">Lactarius akahatsu</name>
    <dbReference type="NCBI Taxonomy" id="416441"/>
    <lineage>
        <taxon>Eukaryota</taxon>
        <taxon>Fungi</taxon>
        <taxon>Dikarya</taxon>
        <taxon>Basidiomycota</taxon>
        <taxon>Agaricomycotina</taxon>
        <taxon>Agaricomycetes</taxon>
        <taxon>Russulales</taxon>
        <taxon>Russulaceae</taxon>
        <taxon>Lactarius</taxon>
    </lineage>
</organism>
<evidence type="ECO:0000313" key="2">
    <source>
        <dbReference type="EMBL" id="KAH8996824.1"/>
    </source>
</evidence>
<feature type="compositionally biased region" description="Polar residues" evidence="1">
    <location>
        <begin position="1"/>
        <end position="12"/>
    </location>
</feature>
<dbReference type="PANTHER" id="PTHR40518">
    <property type="entry name" value="ACETOACETATE DECARBOXYLASE"/>
    <property type="match status" value="1"/>
</dbReference>
<protein>
    <submittedName>
        <fullName evidence="2">Uncharacterized protein</fullName>
    </submittedName>
</protein>
<feature type="region of interest" description="Disordered" evidence="1">
    <location>
        <begin position="1"/>
        <end position="35"/>
    </location>
</feature>